<organism evidence="1 2">
    <name type="scientific">Streptomyces peucetius</name>
    <dbReference type="NCBI Taxonomy" id="1950"/>
    <lineage>
        <taxon>Bacteria</taxon>
        <taxon>Bacillati</taxon>
        <taxon>Actinomycetota</taxon>
        <taxon>Actinomycetes</taxon>
        <taxon>Kitasatosporales</taxon>
        <taxon>Streptomycetaceae</taxon>
        <taxon>Streptomyces</taxon>
    </lineage>
</organism>
<accession>A0ABY6IHX9</accession>
<reference evidence="1" key="1">
    <citation type="submission" date="2022-10" db="EMBL/GenBank/DDBJ databases">
        <title>Cytochrome P450 Catalyzes Benzene Ring Formation in the Biosynthesis of Trialkyl-Substituted Aromatic Polyketides.</title>
        <authorList>
            <person name="Zhao E."/>
            <person name="Ge H."/>
        </authorList>
    </citation>
    <scope>NUCLEOTIDE SEQUENCE</scope>
    <source>
        <strain evidence="1">NA0869</strain>
    </source>
</reference>
<evidence type="ECO:0000313" key="2">
    <source>
        <dbReference type="Proteomes" id="UP001163878"/>
    </source>
</evidence>
<dbReference type="Proteomes" id="UP001163878">
    <property type="component" value="Chromosome"/>
</dbReference>
<evidence type="ECO:0000313" key="1">
    <source>
        <dbReference type="EMBL" id="UYQ65524.1"/>
    </source>
</evidence>
<name>A0ABY6IHX9_STRPE</name>
<sequence>MANFLAVPAKHHPFGVELLVDHRQVLGAHGTAKALQQRAEPSANLQGCRPLLTDLCDADPEVVLPHPGGDQKARAPVVVGEHEAAVECRTADRVQKSLDVVET</sequence>
<keyword evidence="2" id="KW-1185">Reference proteome</keyword>
<protein>
    <submittedName>
        <fullName evidence="1">Uncharacterized protein</fullName>
    </submittedName>
</protein>
<proteinExistence type="predicted"/>
<dbReference type="EMBL" id="CP107567">
    <property type="protein sequence ID" value="UYQ65524.1"/>
    <property type="molecule type" value="Genomic_DNA"/>
</dbReference>
<gene>
    <name evidence="1" type="ORF">OGH68_31370</name>
</gene>
<dbReference type="RefSeq" id="WP_264248741.1">
    <property type="nucleotide sequence ID" value="NZ_CP107567.1"/>
</dbReference>